<reference evidence="2 3" key="1">
    <citation type="journal article" date="2020" name="J. Phycol.">
        <title>Comparative genome analysis reveals Cyanidiococcus gen. nov., a new extremophilic red algal genus sister to Cyanidioschyzon (Cyanidioschyzonaceae, Rhodophyta).</title>
        <authorList>
            <person name="Liu S.-L."/>
            <person name="Chiang Y.-R."/>
            <person name="Yoon H.S."/>
            <person name="Fu H.-Y."/>
        </authorList>
    </citation>
    <scope>NUCLEOTIDE SEQUENCE [LARGE SCALE GENOMIC DNA]</scope>
    <source>
        <strain evidence="2 3">THAL066</strain>
    </source>
</reference>
<evidence type="ECO:0000313" key="2">
    <source>
        <dbReference type="EMBL" id="KAF6001802.1"/>
    </source>
</evidence>
<evidence type="ECO:0000259" key="1">
    <source>
        <dbReference type="Pfam" id="PF01789"/>
    </source>
</evidence>
<dbReference type="GO" id="GO:0005509">
    <property type="term" value="F:calcium ion binding"/>
    <property type="evidence" value="ECO:0007669"/>
    <property type="project" value="InterPro"/>
</dbReference>
<accession>A0A7J7IFB4</accession>
<protein>
    <recommendedName>
        <fullName evidence="1">PsbP C-terminal domain-containing protein</fullName>
    </recommendedName>
</protein>
<dbReference type="InterPro" id="IPR002683">
    <property type="entry name" value="PsbP_C"/>
</dbReference>
<dbReference type="GO" id="GO:0019898">
    <property type="term" value="C:extrinsic component of membrane"/>
    <property type="evidence" value="ECO:0007669"/>
    <property type="project" value="InterPro"/>
</dbReference>
<organism evidence="2 3">
    <name type="scientific">Cyanidiococcus yangmingshanensis</name>
    <dbReference type="NCBI Taxonomy" id="2690220"/>
    <lineage>
        <taxon>Eukaryota</taxon>
        <taxon>Rhodophyta</taxon>
        <taxon>Bangiophyceae</taxon>
        <taxon>Cyanidiales</taxon>
        <taxon>Cyanidiaceae</taxon>
        <taxon>Cyanidiococcus</taxon>
    </lineage>
</organism>
<dbReference type="GO" id="GO:0009523">
    <property type="term" value="C:photosystem II"/>
    <property type="evidence" value="ECO:0007669"/>
    <property type="project" value="InterPro"/>
</dbReference>
<dbReference type="Proteomes" id="UP000530660">
    <property type="component" value="Unassembled WGS sequence"/>
</dbReference>
<comment type="caution">
    <text evidence="2">The sequence shown here is derived from an EMBL/GenBank/DDBJ whole genome shotgun (WGS) entry which is preliminary data.</text>
</comment>
<dbReference type="AlphaFoldDB" id="A0A7J7IFB4"/>
<dbReference type="InterPro" id="IPR016123">
    <property type="entry name" value="Mog1/PsbP_a/b/a-sand"/>
</dbReference>
<dbReference type="EMBL" id="VWRR01000013">
    <property type="protein sequence ID" value="KAF6001802.1"/>
    <property type="molecule type" value="Genomic_DNA"/>
</dbReference>
<keyword evidence="3" id="KW-1185">Reference proteome</keyword>
<dbReference type="Gene3D" id="3.40.1000.10">
    <property type="entry name" value="Mog1/PsbP, alpha/beta/alpha sandwich"/>
    <property type="match status" value="1"/>
</dbReference>
<evidence type="ECO:0000313" key="3">
    <source>
        <dbReference type="Proteomes" id="UP000530660"/>
    </source>
</evidence>
<feature type="domain" description="PsbP C-terminal" evidence="1">
    <location>
        <begin position="138"/>
        <end position="255"/>
    </location>
</feature>
<dbReference type="Pfam" id="PF01789">
    <property type="entry name" value="PsbP"/>
    <property type="match status" value="1"/>
</dbReference>
<dbReference type="SUPFAM" id="SSF55724">
    <property type="entry name" value="Mog1p/PsbP-like"/>
    <property type="match status" value="1"/>
</dbReference>
<proteinExistence type="predicted"/>
<dbReference type="GO" id="GO:0015979">
    <property type="term" value="P:photosynthesis"/>
    <property type="evidence" value="ECO:0007669"/>
    <property type="project" value="InterPro"/>
</dbReference>
<sequence>MRTIVSRYTFLTPPIVRRARRWVSHTCPVRRVRCSSVPESGAQPVSVSRRQVCAALLFWVCSGNAAAAAAAAAIDTPAPKTSDELACYRDQFVQFWRPKDWTEDRLRRQRAVRNTALRLQRSATVATQRPDQRLVLLAAFQSPLFPESDHLSVVVSGLEPGWEIDNAQTLAAKFAEALRSRPAIAKAQVKNARDTRHRDQRLYADFEVEVFGRAGWHRQNACSVTVHGNRLYTFTLQSRADAWQTARFLTCRDSFLAGVVSSTPTCPAAS</sequence>
<dbReference type="OrthoDB" id="10411078at2759"/>
<gene>
    <name evidence="2" type="ORF">F1559_005171</name>
</gene>
<name>A0A7J7IFB4_9RHOD</name>